<comment type="caution">
    <text evidence="9">The sequence shown here is derived from an EMBL/GenBank/DDBJ whole genome shotgun (WGS) entry which is preliminary data.</text>
</comment>
<dbReference type="Pfam" id="PF06414">
    <property type="entry name" value="Zeta_toxin"/>
    <property type="match status" value="1"/>
</dbReference>
<evidence type="ECO:0000256" key="2">
    <source>
        <dbReference type="ARBA" id="ARBA00011963"/>
    </source>
</evidence>
<comment type="similarity">
    <text evidence="1">Belongs to the zeta toxin family.</text>
</comment>
<dbReference type="SUPFAM" id="SSF52540">
    <property type="entry name" value="P-loop containing nucleoside triphosphate hydrolases"/>
    <property type="match status" value="1"/>
</dbReference>
<name>A0ABW1S2I8_9LACO</name>
<evidence type="ECO:0000256" key="7">
    <source>
        <dbReference type="ARBA" id="ARBA00048178"/>
    </source>
</evidence>
<evidence type="ECO:0000256" key="5">
    <source>
        <dbReference type="ARBA" id="ARBA00022840"/>
    </source>
</evidence>
<organism evidence="9 10">
    <name type="scientific">Lactiplantibacillus daowaiensis</name>
    <dbReference type="NCBI Taxonomy" id="2559918"/>
    <lineage>
        <taxon>Bacteria</taxon>
        <taxon>Bacillati</taxon>
        <taxon>Bacillota</taxon>
        <taxon>Bacilli</taxon>
        <taxon>Lactobacillales</taxon>
        <taxon>Lactobacillaceae</taxon>
        <taxon>Lactiplantibacillus</taxon>
    </lineage>
</organism>
<gene>
    <name evidence="9" type="ORF">ACFP5Y_12610</name>
</gene>
<dbReference type="InterPro" id="IPR027417">
    <property type="entry name" value="P-loop_NTPase"/>
</dbReference>
<dbReference type="EMBL" id="JBHSSC010000043">
    <property type="protein sequence ID" value="MFC6182069.1"/>
    <property type="molecule type" value="Genomic_DNA"/>
</dbReference>
<evidence type="ECO:0000256" key="4">
    <source>
        <dbReference type="ARBA" id="ARBA00022741"/>
    </source>
</evidence>
<feature type="domain" description="Zeta toxin" evidence="8">
    <location>
        <begin position="26"/>
        <end position="93"/>
    </location>
</feature>
<evidence type="ECO:0000256" key="3">
    <source>
        <dbReference type="ARBA" id="ARBA00022649"/>
    </source>
</evidence>
<dbReference type="EC" id="2.7.1.176" evidence="2"/>
<evidence type="ECO:0000259" key="8">
    <source>
        <dbReference type="Pfam" id="PF06414"/>
    </source>
</evidence>
<sequence length="102" mass="11147">MADESVIFAKAQRQEFLSELIAGVKPDKKRKAIVFMAGTPGAGKAEVAAGLRDVLDNVCIIDADSYRQYFLGYNGHNSSDFQRGSACTQSALHQCVLCFEKK</sequence>
<proteinExistence type="inferred from homology"/>
<evidence type="ECO:0000256" key="6">
    <source>
        <dbReference type="ARBA" id="ARBA00032897"/>
    </source>
</evidence>
<keyword evidence="3" id="KW-1277">Toxin-antitoxin system</keyword>
<dbReference type="InterPro" id="IPR010488">
    <property type="entry name" value="Zeta_toxin_domain"/>
</dbReference>
<dbReference type="Gene3D" id="3.40.50.300">
    <property type="entry name" value="P-loop containing nucleotide triphosphate hydrolases"/>
    <property type="match status" value="1"/>
</dbReference>
<accession>A0ABW1S2I8</accession>
<dbReference type="Proteomes" id="UP001596282">
    <property type="component" value="Unassembled WGS sequence"/>
</dbReference>
<evidence type="ECO:0000256" key="1">
    <source>
        <dbReference type="ARBA" id="ARBA00009104"/>
    </source>
</evidence>
<evidence type="ECO:0000313" key="10">
    <source>
        <dbReference type="Proteomes" id="UP001596282"/>
    </source>
</evidence>
<comment type="catalytic activity">
    <reaction evidence="7">
        <text>UDP-N-acetyl-alpha-D-glucosamine + ATP = UDP-N-acetyl-alpha-D-glucosamine 3'-phosphate + ADP + H(+)</text>
        <dbReference type="Rhea" id="RHEA:32671"/>
        <dbReference type="ChEBI" id="CHEBI:15378"/>
        <dbReference type="ChEBI" id="CHEBI:30616"/>
        <dbReference type="ChEBI" id="CHEBI:57705"/>
        <dbReference type="ChEBI" id="CHEBI:64353"/>
        <dbReference type="ChEBI" id="CHEBI:456216"/>
        <dbReference type="EC" id="2.7.1.176"/>
    </reaction>
</comment>
<keyword evidence="10" id="KW-1185">Reference proteome</keyword>
<dbReference type="RefSeq" id="WP_379832485.1">
    <property type="nucleotide sequence ID" value="NZ_JBHSSC010000043.1"/>
</dbReference>
<reference evidence="10" key="1">
    <citation type="journal article" date="2019" name="Int. J. Syst. Evol. Microbiol.">
        <title>The Global Catalogue of Microorganisms (GCM) 10K type strain sequencing project: providing services to taxonomists for standard genome sequencing and annotation.</title>
        <authorList>
            <consortium name="The Broad Institute Genomics Platform"/>
            <consortium name="The Broad Institute Genome Sequencing Center for Infectious Disease"/>
            <person name="Wu L."/>
            <person name="Ma J."/>
        </authorList>
    </citation>
    <scope>NUCLEOTIDE SEQUENCE [LARGE SCALE GENOMIC DNA]</scope>
    <source>
        <strain evidence="10">CCM 8933</strain>
    </source>
</reference>
<keyword evidence="4" id="KW-0547">Nucleotide-binding</keyword>
<protein>
    <recommendedName>
        <fullName evidence="6">UDP-N-acetylglucosamine kinase</fullName>
        <ecNumber evidence="2">2.7.1.176</ecNumber>
    </recommendedName>
    <alternativeName>
        <fullName evidence="6">UDP-N-acetylglucosamine kinase</fullName>
    </alternativeName>
</protein>
<evidence type="ECO:0000313" key="9">
    <source>
        <dbReference type="EMBL" id="MFC6182069.1"/>
    </source>
</evidence>
<keyword evidence="5" id="KW-0067">ATP-binding</keyword>